<dbReference type="Gene3D" id="2.40.160.20">
    <property type="match status" value="1"/>
</dbReference>
<keyword evidence="5" id="KW-1185">Reference proteome</keyword>
<feature type="chain" id="PRO_5045756882" evidence="2">
    <location>
        <begin position="32"/>
        <end position="175"/>
    </location>
</feature>
<dbReference type="EMBL" id="BSPV01000004">
    <property type="protein sequence ID" value="GLT14627.1"/>
    <property type="molecule type" value="Genomic_DNA"/>
</dbReference>
<evidence type="ECO:0000313" key="4">
    <source>
        <dbReference type="EMBL" id="GLT14627.1"/>
    </source>
</evidence>
<name>A0ABQ6ENZ0_9VIBR</name>
<dbReference type="InterPro" id="IPR027385">
    <property type="entry name" value="Beta-barrel_OMP"/>
</dbReference>
<dbReference type="Pfam" id="PF13505">
    <property type="entry name" value="OMP_b-brl"/>
    <property type="match status" value="1"/>
</dbReference>
<organism evidence="4 5">
    <name type="scientific">Vibrio algivorus</name>
    <dbReference type="NCBI Taxonomy" id="1667024"/>
    <lineage>
        <taxon>Bacteria</taxon>
        <taxon>Pseudomonadati</taxon>
        <taxon>Pseudomonadota</taxon>
        <taxon>Gammaproteobacteria</taxon>
        <taxon>Vibrionales</taxon>
        <taxon>Vibrionaceae</taxon>
        <taxon>Vibrio</taxon>
    </lineage>
</organism>
<evidence type="ECO:0000313" key="5">
    <source>
        <dbReference type="Proteomes" id="UP001157156"/>
    </source>
</evidence>
<accession>A0ABQ6ENZ0</accession>
<dbReference type="InterPro" id="IPR011250">
    <property type="entry name" value="OMP/PagP_B-barrel"/>
</dbReference>
<evidence type="ECO:0000256" key="1">
    <source>
        <dbReference type="ARBA" id="ARBA00022729"/>
    </source>
</evidence>
<proteinExistence type="predicted"/>
<reference evidence="5" key="1">
    <citation type="journal article" date="2019" name="Int. J. Syst. Evol. Microbiol.">
        <title>The Global Catalogue of Microorganisms (GCM) 10K type strain sequencing project: providing services to taxonomists for standard genome sequencing and annotation.</title>
        <authorList>
            <consortium name="The Broad Institute Genomics Platform"/>
            <consortium name="The Broad Institute Genome Sequencing Center for Infectious Disease"/>
            <person name="Wu L."/>
            <person name="Ma J."/>
        </authorList>
    </citation>
    <scope>NUCLEOTIDE SEQUENCE [LARGE SCALE GENOMIC DNA]</scope>
    <source>
        <strain evidence="5">NBRC 111146</strain>
    </source>
</reference>
<gene>
    <name evidence="4" type="ORF">GCM10007931_16020</name>
</gene>
<protein>
    <submittedName>
        <fullName evidence="4">Membrane protein</fullName>
    </submittedName>
</protein>
<keyword evidence="1 2" id="KW-0732">Signal</keyword>
<comment type="caution">
    <text evidence="4">The sequence shown here is derived from an EMBL/GenBank/DDBJ whole genome shotgun (WGS) entry which is preliminary data.</text>
</comment>
<dbReference type="SUPFAM" id="SSF56925">
    <property type="entry name" value="OMPA-like"/>
    <property type="match status" value="1"/>
</dbReference>
<dbReference type="Proteomes" id="UP001157156">
    <property type="component" value="Unassembled WGS sequence"/>
</dbReference>
<evidence type="ECO:0000259" key="3">
    <source>
        <dbReference type="Pfam" id="PF13505"/>
    </source>
</evidence>
<sequence length="175" mass="18414">MNMIIEGFEGITMKKTLLALALMGAASPALADSWLYAGVNYGTADFTESGAGNEGTYGVNIGTGILPFIGVEAGYWDLGDIGGSDLTTVYAAIKPSINVGPLEFYGKLGANKYDVGSGQFKSDDGYDMMYGAGVEYTVLDGIPLGSLSLGLAYNHFGFDKFDANTYSVSATFHFL</sequence>
<evidence type="ECO:0000256" key="2">
    <source>
        <dbReference type="SAM" id="SignalP"/>
    </source>
</evidence>
<feature type="signal peptide" evidence="2">
    <location>
        <begin position="1"/>
        <end position="31"/>
    </location>
</feature>
<feature type="domain" description="Outer membrane protein beta-barrel" evidence="3">
    <location>
        <begin position="18"/>
        <end position="174"/>
    </location>
</feature>